<evidence type="ECO:0000256" key="1">
    <source>
        <dbReference type="SAM" id="MobiDB-lite"/>
    </source>
</evidence>
<protein>
    <submittedName>
        <fullName evidence="3">Uncharacterized protein</fullName>
    </submittedName>
</protein>
<evidence type="ECO:0000256" key="2">
    <source>
        <dbReference type="SAM" id="Phobius"/>
    </source>
</evidence>
<evidence type="ECO:0000313" key="4">
    <source>
        <dbReference type="Proteomes" id="UP000288805"/>
    </source>
</evidence>
<feature type="compositionally biased region" description="Polar residues" evidence="1">
    <location>
        <begin position="1"/>
        <end position="17"/>
    </location>
</feature>
<reference evidence="3 4" key="1">
    <citation type="journal article" date="2018" name="PLoS Genet.">
        <title>Population sequencing reveals clonal diversity and ancestral inbreeding in the grapevine cultivar Chardonnay.</title>
        <authorList>
            <person name="Roach M.J."/>
            <person name="Johnson D.L."/>
            <person name="Bohlmann J."/>
            <person name="van Vuuren H.J."/>
            <person name="Jones S.J."/>
            <person name="Pretorius I.S."/>
            <person name="Schmidt S.A."/>
            <person name="Borneman A.R."/>
        </authorList>
    </citation>
    <scope>NUCLEOTIDE SEQUENCE [LARGE SCALE GENOMIC DNA]</scope>
    <source>
        <strain evidence="4">cv. Chardonnay</strain>
        <tissue evidence="3">Leaf</tissue>
    </source>
</reference>
<sequence length="175" mass="19277">MKENHQANSNSTMQKEQVLSEGRRKTYTPSAALLPPRRSPFREIGNLAPMLRQNSKAIFPLHCPEPSKTSEDFLEGQFSFDLISSLPFNGSRCHRSAVQKLNMNDPSSPNILTLEWATQTDNVAPSLRPIKASPNLSTNNMATKYIIGSVVGAFALAYAFDSAISDRKLFGGEFG</sequence>
<proteinExistence type="predicted"/>
<feature type="transmembrane region" description="Helical" evidence="2">
    <location>
        <begin position="142"/>
        <end position="160"/>
    </location>
</feature>
<dbReference type="Proteomes" id="UP000288805">
    <property type="component" value="Unassembled WGS sequence"/>
</dbReference>
<keyword evidence="2" id="KW-1133">Transmembrane helix</keyword>
<comment type="caution">
    <text evidence="3">The sequence shown here is derived from an EMBL/GenBank/DDBJ whole genome shotgun (WGS) entry which is preliminary data.</text>
</comment>
<name>A0A438DBJ8_VITVI</name>
<keyword evidence="2" id="KW-0472">Membrane</keyword>
<dbReference type="EMBL" id="QGNW01001705">
    <property type="protein sequence ID" value="RVW32831.1"/>
    <property type="molecule type" value="Genomic_DNA"/>
</dbReference>
<keyword evidence="2" id="KW-0812">Transmembrane</keyword>
<gene>
    <name evidence="3" type="ORF">CK203_100175</name>
</gene>
<organism evidence="3 4">
    <name type="scientific">Vitis vinifera</name>
    <name type="common">Grape</name>
    <dbReference type="NCBI Taxonomy" id="29760"/>
    <lineage>
        <taxon>Eukaryota</taxon>
        <taxon>Viridiplantae</taxon>
        <taxon>Streptophyta</taxon>
        <taxon>Embryophyta</taxon>
        <taxon>Tracheophyta</taxon>
        <taxon>Spermatophyta</taxon>
        <taxon>Magnoliopsida</taxon>
        <taxon>eudicotyledons</taxon>
        <taxon>Gunneridae</taxon>
        <taxon>Pentapetalae</taxon>
        <taxon>rosids</taxon>
        <taxon>Vitales</taxon>
        <taxon>Vitaceae</taxon>
        <taxon>Viteae</taxon>
        <taxon>Vitis</taxon>
    </lineage>
</organism>
<evidence type="ECO:0000313" key="3">
    <source>
        <dbReference type="EMBL" id="RVW32831.1"/>
    </source>
</evidence>
<accession>A0A438DBJ8</accession>
<feature type="region of interest" description="Disordered" evidence="1">
    <location>
        <begin position="1"/>
        <end position="39"/>
    </location>
</feature>
<dbReference type="AlphaFoldDB" id="A0A438DBJ8"/>